<feature type="transmembrane region" description="Helical" evidence="1">
    <location>
        <begin position="40"/>
        <end position="61"/>
    </location>
</feature>
<keyword evidence="1" id="KW-0812">Transmembrane</keyword>
<evidence type="ECO:0000313" key="3">
    <source>
        <dbReference type="Proteomes" id="UP000027182"/>
    </source>
</evidence>
<feature type="transmembrane region" description="Helical" evidence="1">
    <location>
        <begin position="90"/>
        <end position="114"/>
    </location>
</feature>
<evidence type="ECO:0000256" key="1">
    <source>
        <dbReference type="SAM" id="Phobius"/>
    </source>
</evidence>
<dbReference type="HOGENOM" id="CLU_578489_0_0_14"/>
<proteinExistence type="predicted"/>
<name>A0A059Y839_MYCBV</name>
<evidence type="ECO:0000313" key="2">
    <source>
        <dbReference type="EMBL" id="AIA33772.1"/>
    </source>
</evidence>
<feature type="transmembrane region" description="Helical" evidence="1">
    <location>
        <begin position="12"/>
        <end position="33"/>
    </location>
</feature>
<dbReference type="EMBL" id="CP005933">
    <property type="protein sequence ID" value="AIA33772.1"/>
    <property type="molecule type" value="Genomic_DNA"/>
</dbReference>
<dbReference type="PATRIC" id="fig|1316930.3.peg.190"/>
<gene>
    <name evidence="2" type="ORF">K668_00920</name>
</gene>
<keyword evidence="1" id="KW-0472">Membrane</keyword>
<dbReference type="AlphaFoldDB" id="A0A059Y839"/>
<dbReference type="KEGG" id="mbq:K668_00920"/>
<keyword evidence="1" id="KW-1133">Transmembrane helix</keyword>
<organism evidence="2 3">
    <name type="scientific">Mycoplasmopsis bovis CQ-W70</name>
    <dbReference type="NCBI Taxonomy" id="1316930"/>
    <lineage>
        <taxon>Bacteria</taxon>
        <taxon>Bacillati</taxon>
        <taxon>Mycoplasmatota</taxon>
        <taxon>Mycoplasmoidales</taxon>
        <taxon>Metamycoplasmataceae</taxon>
        <taxon>Mycoplasmopsis</taxon>
    </lineage>
</organism>
<accession>A0A059Y839</accession>
<reference evidence="2 3" key="1">
    <citation type="submission" date="2013-04" db="EMBL/GenBank/DDBJ databases">
        <authorList>
            <person name="Lin L."/>
            <person name="Zeng Z."/>
            <person name="Xie J."/>
            <person name="Luo L."/>
            <person name="Yang Z."/>
            <person name="Liang W."/>
            <person name="Lin H."/>
            <person name="Dong C."/>
            <person name="Sun Y."/>
        </authorList>
    </citation>
    <scope>NUCLEOTIDE SEQUENCE [LARGE SCALE GENOMIC DNA]</scope>
    <source>
        <strain evidence="2 3">CQ-W70</strain>
    </source>
</reference>
<dbReference type="RefSeq" id="WP_013954630.1">
    <property type="nucleotide sequence ID" value="NZ_CP005933.1"/>
</dbReference>
<dbReference type="Proteomes" id="UP000027182">
    <property type="component" value="Chromosome"/>
</dbReference>
<sequence>MKIIESLENIAFNSWSILIPIILVIFIVILAIVSGLRRGIYGGLIILLFGLSGWIIGIFAAKPLVDVIVIKTKITLPGNKQIDAEILRKMFYGIAMFVIQILFLIVGEIISLLLRKWIKKPLKNMRENKVSSVGSRSLGAVLSTAGIVPCAILTANVTGFLTTNNKVIDANDKMLNYISFKKAEGVSKYTPGLIASAKIGNDLLNASSGSKLDETVIGAFEWYLQQFANPDNYVLLSVSKDGQAKPIISTNALKNINRKEEQEKVLQGLIPFILGDSSVKKNGITLFFNFNTSSAGAFKYDSNSGKIEINTDNSENTQLKVKNIGKISNIFQLYTATPESFRILEYLSKLGLKDAKASEGFDEIYSLVDQTEPVWDILNAAQLKFNMNPSYRIKVYDREYVKRMKDILFDLFEKNTGGKFKYDRKELNEEKMKSWVTIQTIHQKIYWIVSSVIDNVFITPENVSN</sequence>
<feature type="transmembrane region" description="Helical" evidence="1">
    <location>
        <begin position="135"/>
        <end position="155"/>
    </location>
</feature>
<protein>
    <submittedName>
        <fullName evidence="2">Uncharacterized protein</fullName>
    </submittedName>
</protein>